<evidence type="ECO:0000256" key="2">
    <source>
        <dbReference type="RuleBase" id="RU003749"/>
    </source>
</evidence>
<organism evidence="5 6">
    <name type="scientific">Kitasatospora paracochleata</name>
    <dbReference type="NCBI Taxonomy" id="58354"/>
    <lineage>
        <taxon>Bacteria</taxon>
        <taxon>Bacillati</taxon>
        <taxon>Actinomycetota</taxon>
        <taxon>Actinomycetes</taxon>
        <taxon>Kitasatosporales</taxon>
        <taxon>Streptomycetaceae</taxon>
        <taxon>Kitasatospora</taxon>
    </lineage>
</organism>
<dbReference type="PANTHER" id="PTHR33495:SF2">
    <property type="entry name" value="ANTI-SIGMA FACTOR ANTAGONIST TM_1081-RELATED"/>
    <property type="match status" value="1"/>
</dbReference>
<dbReference type="SUPFAM" id="SSF52091">
    <property type="entry name" value="SpoIIaa-like"/>
    <property type="match status" value="1"/>
</dbReference>
<dbReference type="Proteomes" id="UP001206483">
    <property type="component" value="Unassembled WGS sequence"/>
</dbReference>
<evidence type="ECO:0000313" key="6">
    <source>
        <dbReference type="Proteomes" id="UP001206483"/>
    </source>
</evidence>
<comment type="caution">
    <text evidence="5">The sequence shown here is derived from an EMBL/GenBank/DDBJ whole genome shotgun (WGS) entry which is preliminary data.</text>
</comment>
<protein>
    <recommendedName>
        <fullName evidence="2">Anti-sigma factor antagonist</fullName>
    </recommendedName>
</protein>
<dbReference type="Pfam" id="PF01740">
    <property type="entry name" value="STAS"/>
    <property type="match status" value="1"/>
</dbReference>
<gene>
    <name evidence="5" type="ORF">FHR36_006994</name>
</gene>
<keyword evidence="6" id="KW-1185">Reference proteome</keyword>
<comment type="similarity">
    <text evidence="1 2">Belongs to the anti-sigma-factor antagonist family.</text>
</comment>
<dbReference type="PROSITE" id="PS50801">
    <property type="entry name" value="STAS"/>
    <property type="match status" value="1"/>
</dbReference>
<dbReference type="InterPro" id="IPR003658">
    <property type="entry name" value="Anti-sigma_ant"/>
</dbReference>
<dbReference type="CDD" id="cd07043">
    <property type="entry name" value="STAS_anti-anti-sigma_factors"/>
    <property type="match status" value="1"/>
</dbReference>
<evidence type="ECO:0000259" key="4">
    <source>
        <dbReference type="PROSITE" id="PS50801"/>
    </source>
</evidence>
<dbReference type="NCBIfam" id="TIGR00377">
    <property type="entry name" value="ant_ant_sig"/>
    <property type="match status" value="1"/>
</dbReference>
<dbReference type="EMBL" id="JAMZDX010000007">
    <property type="protein sequence ID" value="MCP2313795.1"/>
    <property type="molecule type" value="Genomic_DNA"/>
</dbReference>
<dbReference type="Gene3D" id="3.30.750.24">
    <property type="entry name" value="STAS domain"/>
    <property type="match status" value="1"/>
</dbReference>
<dbReference type="InterPro" id="IPR036513">
    <property type="entry name" value="STAS_dom_sf"/>
</dbReference>
<reference evidence="5 6" key="1">
    <citation type="submission" date="2022-06" db="EMBL/GenBank/DDBJ databases">
        <title>Sequencing the genomes of 1000 actinobacteria strains.</title>
        <authorList>
            <person name="Klenk H.-P."/>
        </authorList>
    </citation>
    <scope>NUCLEOTIDE SEQUENCE [LARGE SCALE GENOMIC DNA]</scope>
    <source>
        <strain evidence="5 6">DSM 41656</strain>
    </source>
</reference>
<proteinExistence type="inferred from homology"/>
<feature type="region of interest" description="Disordered" evidence="3">
    <location>
        <begin position="115"/>
        <end position="137"/>
    </location>
</feature>
<dbReference type="PANTHER" id="PTHR33495">
    <property type="entry name" value="ANTI-SIGMA FACTOR ANTAGONIST TM_1081-RELATED-RELATED"/>
    <property type="match status" value="1"/>
</dbReference>
<evidence type="ECO:0000256" key="3">
    <source>
        <dbReference type="SAM" id="MobiDB-lite"/>
    </source>
</evidence>
<name>A0ABT1J8M2_9ACTN</name>
<evidence type="ECO:0000313" key="5">
    <source>
        <dbReference type="EMBL" id="MCP2313795.1"/>
    </source>
</evidence>
<dbReference type="InterPro" id="IPR002645">
    <property type="entry name" value="STAS_dom"/>
</dbReference>
<sequence>MALTVSYGERYGWTVVQVAGEVDIAGVVALRERLQRLVTDGNLQLVVDISRLDFCDSTGFAVLVAIRRMLAARHGRLRLVLPGPEVHTRKILTLFGIERIFEVHDSVEDALAQERTAASSGHEAVPRQRDVASAAAD</sequence>
<evidence type="ECO:0000256" key="1">
    <source>
        <dbReference type="ARBA" id="ARBA00009013"/>
    </source>
</evidence>
<feature type="domain" description="STAS" evidence="4">
    <location>
        <begin position="3"/>
        <end position="114"/>
    </location>
</feature>
<dbReference type="RefSeq" id="WP_253803943.1">
    <property type="nucleotide sequence ID" value="NZ_BAAAUB010000004.1"/>
</dbReference>
<accession>A0ABT1J8M2</accession>